<organism evidence="5 6">
    <name type="scientific">Polistes dominula</name>
    <name type="common">European paper wasp</name>
    <name type="synonym">Vespa dominula</name>
    <dbReference type="NCBI Taxonomy" id="743375"/>
    <lineage>
        <taxon>Eukaryota</taxon>
        <taxon>Metazoa</taxon>
        <taxon>Ecdysozoa</taxon>
        <taxon>Arthropoda</taxon>
        <taxon>Hexapoda</taxon>
        <taxon>Insecta</taxon>
        <taxon>Pterygota</taxon>
        <taxon>Neoptera</taxon>
        <taxon>Endopterygota</taxon>
        <taxon>Hymenoptera</taxon>
        <taxon>Apocrita</taxon>
        <taxon>Aculeata</taxon>
        <taxon>Vespoidea</taxon>
        <taxon>Vespidae</taxon>
        <taxon>Polistinae</taxon>
        <taxon>Polistini</taxon>
        <taxon>Polistes</taxon>
    </lineage>
</organism>
<gene>
    <name evidence="6" type="primary">LOC107068244</name>
</gene>
<evidence type="ECO:0000256" key="2">
    <source>
        <dbReference type="ARBA" id="ARBA00023140"/>
    </source>
</evidence>
<dbReference type="PANTHER" id="PTHR24096:SF422">
    <property type="entry name" value="BCDNA.GH02901"/>
    <property type="match status" value="1"/>
</dbReference>
<dbReference type="Gene3D" id="3.30.300.30">
    <property type="match status" value="1"/>
</dbReference>
<evidence type="ECO:0000259" key="4">
    <source>
        <dbReference type="Pfam" id="PF13193"/>
    </source>
</evidence>
<evidence type="ECO:0000313" key="6">
    <source>
        <dbReference type="RefSeq" id="XP_015179941.1"/>
    </source>
</evidence>
<dbReference type="InterPro" id="IPR000873">
    <property type="entry name" value="AMP-dep_synth/lig_dom"/>
</dbReference>
<dbReference type="InterPro" id="IPR025110">
    <property type="entry name" value="AMP-bd_C"/>
</dbReference>
<proteinExistence type="predicted"/>
<dbReference type="CDD" id="cd05911">
    <property type="entry name" value="Firefly_Luc_like"/>
    <property type="match status" value="1"/>
</dbReference>
<dbReference type="GO" id="GO:0016874">
    <property type="term" value="F:ligase activity"/>
    <property type="evidence" value="ECO:0007669"/>
    <property type="project" value="UniProtKB-KW"/>
</dbReference>
<dbReference type="Pfam" id="PF13193">
    <property type="entry name" value="AMP-binding_C"/>
    <property type="match status" value="1"/>
</dbReference>
<feature type="domain" description="AMP-binding enzyme C-terminal" evidence="4">
    <location>
        <begin position="507"/>
        <end position="582"/>
    </location>
</feature>
<comment type="subcellular location">
    <subcellularLocation>
        <location evidence="1">Peroxisome</location>
    </subcellularLocation>
</comment>
<reference evidence="6" key="1">
    <citation type="submission" date="2025-08" db="UniProtKB">
        <authorList>
            <consortium name="RefSeq"/>
        </authorList>
    </citation>
    <scope>IDENTIFICATION</scope>
    <source>
        <tissue evidence="6">Whole body</tissue>
    </source>
</reference>
<dbReference type="RefSeq" id="XP_015179941.1">
    <property type="nucleotide sequence ID" value="XM_015324455.1"/>
</dbReference>
<name>A0ABM1IIA4_POLDO</name>
<dbReference type="GeneID" id="107068244"/>
<dbReference type="Proteomes" id="UP000694924">
    <property type="component" value="Unplaced"/>
</dbReference>
<protein>
    <submittedName>
        <fullName evidence="6">4-coumarate--CoA ligase 1</fullName>
    </submittedName>
</protein>
<evidence type="ECO:0000259" key="3">
    <source>
        <dbReference type="Pfam" id="PF00501"/>
    </source>
</evidence>
<keyword evidence="5" id="KW-1185">Reference proteome</keyword>
<evidence type="ECO:0000256" key="1">
    <source>
        <dbReference type="ARBA" id="ARBA00004275"/>
    </source>
</evidence>
<feature type="domain" description="AMP-dependent synthetase/ligase" evidence="3">
    <location>
        <begin position="81"/>
        <end position="457"/>
    </location>
</feature>
<keyword evidence="2" id="KW-0576">Peroxisome</keyword>
<dbReference type="InterPro" id="IPR042099">
    <property type="entry name" value="ANL_N_sf"/>
</dbReference>
<dbReference type="InterPro" id="IPR020845">
    <property type="entry name" value="AMP-binding_CS"/>
</dbReference>
<dbReference type="Gene3D" id="3.40.50.12780">
    <property type="entry name" value="N-terminal domain of ligase-like"/>
    <property type="match status" value="1"/>
</dbReference>
<dbReference type="PROSITE" id="PS00455">
    <property type="entry name" value="AMP_BINDING"/>
    <property type="match status" value="1"/>
</dbReference>
<keyword evidence="6" id="KW-0436">Ligase</keyword>
<dbReference type="Pfam" id="PF00501">
    <property type="entry name" value="AMP-binding"/>
    <property type="match status" value="1"/>
</dbReference>
<dbReference type="InterPro" id="IPR045851">
    <property type="entry name" value="AMP-bd_C_sf"/>
</dbReference>
<dbReference type="PANTHER" id="PTHR24096">
    <property type="entry name" value="LONG-CHAIN-FATTY-ACID--COA LIGASE"/>
    <property type="match status" value="1"/>
</dbReference>
<evidence type="ECO:0000313" key="5">
    <source>
        <dbReference type="Proteomes" id="UP000694924"/>
    </source>
</evidence>
<accession>A0ABM1IIA4</accession>
<dbReference type="SUPFAM" id="SSF56801">
    <property type="entry name" value="Acetyl-CoA synthetase-like"/>
    <property type="match status" value="1"/>
</dbReference>
<sequence>MSMYRSLFSRRIIGANLFRSIDKLYHYYYDKTHLTRLLSYYRSSNEQRQLKTNNTRDNILNSPFMNIHGYENALLHETIFQDVNKWPNNIAIECAITGRSYTYQQLRKHVGRLAMSLRKAKLLQHDTIAIILPNIPEYAIILFAAVEAGLRITSLNPTWNSLEIMKQIENSETKAIFTNPLIYPTVKKSIENNSQIKLPIIIVNDGSGSIPSGTINFNDFMKEDIEEFTKNHKTGVNPEDDVFLLYSSGTTGLPKGVQLSHRNIVANILQISCPEIALLTPATETMHDVVPMVLPFFHIYALVPLMSSYLRAGARLVCLPQFSVENYMKLLENYKPTLLYLVPPIIQMMVNNENVTSKHVQNVRAVVSGAAPIGTDTINKFHERISNKVTFLQGYGMTETGPVISLSKNGPSNSVGYPVPNTQVRIVQYKDDQSINVGPNETGEIYVRGPQVMKGYYKNRQATEEIMDGDWIKTGDVGKYDESGYLYIEGRTKELIKVKGFQVAPAELEDIIRGLDVIDDVAVIGVPHDKYGEIPKAFIVTKKGVTVNSDDVKNFVAKQVSSYKQIGHVQFIDKIPKSAAGKILRKELHNM</sequence>